<proteinExistence type="inferred from homology"/>
<keyword evidence="4 10" id="KW-0808">Transferase</keyword>
<dbReference type="GO" id="GO:0009252">
    <property type="term" value="P:peptidoglycan biosynthetic process"/>
    <property type="evidence" value="ECO:0007669"/>
    <property type="project" value="UniProtKB-UniRule"/>
</dbReference>
<dbReference type="InterPro" id="IPR004276">
    <property type="entry name" value="GlycoTrans_28_N"/>
</dbReference>
<comment type="catalytic activity">
    <reaction evidence="10">
        <text>di-trans,octa-cis-undecaprenyl diphospho-N-acetyl-alpha-D-muramoyl-L-alanyl-D-glutamyl-meso-2,6-diaminopimeloyl-D-alanyl-D-alanine + UDP-N-acetyl-alpha-D-glucosamine = di-trans,octa-cis-undecaprenyl diphospho-[N-acetyl-alpha-D-glucosaminyl-(1-&gt;4)]-N-acetyl-alpha-D-muramoyl-L-alanyl-D-glutamyl-meso-2,6-diaminopimeloyl-D-alanyl-D-alanine + UDP + H(+)</text>
        <dbReference type="Rhea" id="RHEA:31227"/>
        <dbReference type="ChEBI" id="CHEBI:15378"/>
        <dbReference type="ChEBI" id="CHEBI:57705"/>
        <dbReference type="ChEBI" id="CHEBI:58223"/>
        <dbReference type="ChEBI" id="CHEBI:61387"/>
        <dbReference type="ChEBI" id="CHEBI:61388"/>
        <dbReference type="EC" id="2.4.1.227"/>
    </reaction>
</comment>
<dbReference type="GO" id="GO:0050511">
    <property type="term" value="F:undecaprenyldiphospho-muramoylpentapeptide beta-N-acetylglucosaminyltransferase activity"/>
    <property type="evidence" value="ECO:0007669"/>
    <property type="project" value="UniProtKB-UniRule"/>
</dbReference>
<comment type="similarity">
    <text evidence="10">Belongs to the glycosyltransferase 28 family. MurG subfamily.</text>
</comment>
<reference evidence="13 14" key="1">
    <citation type="journal article" date="2011" name="Stand. Genomic Sci.">
        <title>Draft genome sequence of Caminibacter mediatlanticus strain TB-2, an epsilonproteobacterium isolated from a deep-sea hydrothermal vent.</title>
        <authorList>
            <person name="Giovannelli D."/>
            <person name="Ferriera S."/>
            <person name="Johnson J."/>
            <person name="Kravitz S."/>
            <person name="Perez-Rodriguez I."/>
            <person name="Ricci J."/>
            <person name="O'Brien C."/>
            <person name="Voordeckers J.W."/>
            <person name="Bini E."/>
            <person name="Vetriani C."/>
        </authorList>
    </citation>
    <scope>NUCLEOTIDE SEQUENCE [LARGE SCALE GENOMIC DNA]</scope>
    <source>
        <strain evidence="13 14">TB-2</strain>
    </source>
</reference>
<dbReference type="GO" id="GO:0051301">
    <property type="term" value="P:cell division"/>
    <property type="evidence" value="ECO:0007669"/>
    <property type="project" value="UniProtKB-KW"/>
</dbReference>
<evidence type="ECO:0000256" key="2">
    <source>
        <dbReference type="ARBA" id="ARBA00022618"/>
    </source>
</evidence>
<gene>
    <name evidence="10 13" type="primary">murG</name>
    <name evidence="13" type="ORF">CMTB2_04667</name>
</gene>
<evidence type="ECO:0000313" key="14">
    <source>
        <dbReference type="Proteomes" id="UP000003288"/>
    </source>
</evidence>
<dbReference type="GO" id="GO:0008360">
    <property type="term" value="P:regulation of cell shape"/>
    <property type="evidence" value="ECO:0007669"/>
    <property type="project" value="UniProtKB-KW"/>
</dbReference>
<organism evidence="13 14">
    <name type="scientific">Caminibacter mediatlanticus TB-2</name>
    <dbReference type="NCBI Taxonomy" id="391592"/>
    <lineage>
        <taxon>Bacteria</taxon>
        <taxon>Pseudomonadati</taxon>
        <taxon>Campylobacterota</taxon>
        <taxon>Epsilonproteobacteria</taxon>
        <taxon>Nautiliales</taxon>
        <taxon>Nautiliaceae</taxon>
        <taxon>Caminibacter</taxon>
    </lineage>
</organism>
<dbReference type="Gene3D" id="3.40.50.2000">
    <property type="entry name" value="Glycogen Phosphorylase B"/>
    <property type="match status" value="2"/>
</dbReference>
<dbReference type="CDD" id="cd03785">
    <property type="entry name" value="GT28_MurG"/>
    <property type="match status" value="1"/>
</dbReference>
<feature type="domain" description="Glycosyl transferase family 28 C-terminal" evidence="12">
    <location>
        <begin position="181"/>
        <end position="308"/>
    </location>
</feature>
<dbReference type="AlphaFoldDB" id="A0AAI9AGS0"/>
<evidence type="ECO:0000313" key="13">
    <source>
        <dbReference type="EMBL" id="EDM23219.1"/>
    </source>
</evidence>
<evidence type="ECO:0000256" key="6">
    <source>
        <dbReference type="ARBA" id="ARBA00022984"/>
    </source>
</evidence>
<sequence length="345" mass="38943">MENGKWKMKNEKLNNIAITGGGTGGHLKIAKVIKDELNKRGIKPIYIGSTSGADMEWFENDEGFNAKYFLDSSGVVNKKGLSKITALSNILKNSFEAKKILKKHNIKKVFSVGGYSAAPASFASLGFCKLYIHEQNAHIGSLNKILKPFSKRFFNTFFYNDPYPIEDIFFKTARIRKEIKTIIFLGGSQGALQINNLALEVAKELNKKGIKIIHQTGKRDYKRVKKFYEKEKIDADVFDFDKNLAVKIASSDLAISRAGASTLFELTANKLPAIFIPYPYAAGDHQYYNAKWLADKNAAIVKRNLEKKEFFKILNNINIEVLSKNLDKIKLQNGVEKIVDEMLRN</sequence>
<comment type="caution">
    <text evidence="10">Lacks conserved residue(s) required for the propagation of feature annotation.</text>
</comment>
<dbReference type="PANTHER" id="PTHR21015:SF22">
    <property type="entry name" value="GLYCOSYLTRANSFERASE"/>
    <property type="match status" value="1"/>
</dbReference>
<dbReference type="Pfam" id="PF04101">
    <property type="entry name" value="Glyco_tran_28_C"/>
    <property type="match status" value="1"/>
</dbReference>
<feature type="binding site" evidence="10">
    <location>
        <begin position="23"/>
        <end position="25"/>
    </location>
    <ligand>
        <name>UDP-N-acetyl-alpha-D-glucosamine</name>
        <dbReference type="ChEBI" id="CHEBI:57705"/>
    </ligand>
</feature>
<dbReference type="EC" id="2.4.1.227" evidence="10"/>
<feature type="binding site" evidence="10">
    <location>
        <position position="286"/>
    </location>
    <ligand>
        <name>UDP-N-acetyl-alpha-D-glucosamine</name>
        <dbReference type="ChEBI" id="CHEBI:57705"/>
    </ligand>
</feature>
<dbReference type="GO" id="GO:0071555">
    <property type="term" value="P:cell wall organization"/>
    <property type="evidence" value="ECO:0007669"/>
    <property type="project" value="UniProtKB-KW"/>
</dbReference>
<keyword evidence="1 10" id="KW-1003">Cell membrane</keyword>
<dbReference type="SUPFAM" id="SSF53756">
    <property type="entry name" value="UDP-Glycosyltransferase/glycogen phosphorylase"/>
    <property type="match status" value="1"/>
</dbReference>
<evidence type="ECO:0000256" key="7">
    <source>
        <dbReference type="ARBA" id="ARBA00023136"/>
    </source>
</evidence>
<comment type="pathway">
    <text evidence="10">Cell wall biogenesis; peptidoglycan biosynthesis.</text>
</comment>
<evidence type="ECO:0000256" key="10">
    <source>
        <dbReference type="HAMAP-Rule" id="MF_00033"/>
    </source>
</evidence>
<keyword evidence="5 10" id="KW-0133">Cell shape</keyword>
<comment type="function">
    <text evidence="10">Cell wall formation. Catalyzes the transfer of a GlcNAc subunit on undecaprenyl-pyrophosphoryl-MurNAc-pentapeptide (lipid intermediate I) to form undecaprenyl-pyrophosphoryl-MurNAc-(pentapeptide)GlcNAc (lipid intermediate II).</text>
</comment>
<accession>A0AAI9AGS0</accession>
<evidence type="ECO:0000259" key="11">
    <source>
        <dbReference type="Pfam" id="PF03033"/>
    </source>
</evidence>
<feature type="binding site" evidence="10">
    <location>
        <position position="188"/>
    </location>
    <ligand>
        <name>UDP-N-acetyl-alpha-D-glucosamine</name>
        <dbReference type="ChEBI" id="CHEBI:57705"/>
    </ligand>
</feature>
<dbReference type="Pfam" id="PF03033">
    <property type="entry name" value="Glyco_transf_28"/>
    <property type="match status" value="1"/>
</dbReference>
<keyword evidence="6 10" id="KW-0573">Peptidoglycan synthesis</keyword>
<feature type="domain" description="Glycosyltransferase family 28 N-terminal" evidence="11">
    <location>
        <begin position="16"/>
        <end position="153"/>
    </location>
</feature>
<name>A0AAI9AGS0_9BACT</name>
<dbReference type="GO" id="GO:0005886">
    <property type="term" value="C:plasma membrane"/>
    <property type="evidence" value="ECO:0007669"/>
    <property type="project" value="UniProtKB-SubCell"/>
</dbReference>
<keyword evidence="7 10" id="KW-0472">Membrane</keyword>
<dbReference type="InterPro" id="IPR007235">
    <property type="entry name" value="Glyco_trans_28_C"/>
</dbReference>
<evidence type="ECO:0000256" key="9">
    <source>
        <dbReference type="ARBA" id="ARBA00023316"/>
    </source>
</evidence>
<keyword evidence="3 10" id="KW-0328">Glycosyltransferase</keyword>
<protein>
    <recommendedName>
        <fullName evidence="10">UDP-N-acetylglucosamine--N-acetylmuramyl-(pentapeptide) pyrophosphoryl-undecaprenol N-acetylglucosamine transferase</fullName>
        <ecNumber evidence="10">2.4.1.227</ecNumber>
    </recommendedName>
    <alternativeName>
        <fullName evidence="10">Undecaprenyl-PP-MurNAc-pentapeptide-UDPGlcNAc GlcNAc transferase</fullName>
    </alternativeName>
</protein>
<dbReference type="HAMAP" id="MF_00033">
    <property type="entry name" value="MurG"/>
    <property type="match status" value="1"/>
</dbReference>
<evidence type="ECO:0000256" key="8">
    <source>
        <dbReference type="ARBA" id="ARBA00023306"/>
    </source>
</evidence>
<evidence type="ECO:0000259" key="12">
    <source>
        <dbReference type="Pfam" id="PF04101"/>
    </source>
</evidence>
<dbReference type="RefSeq" id="WP_007475236.1">
    <property type="nucleotide sequence ID" value="NZ_ABCJ01000008.1"/>
</dbReference>
<evidence type="ECO:0000256" key="5">
    <source>
        <dbReference type="ARBA" id="ARBA00022960"/>
    </source>
</evidence>
<feature type="binding site" evidence="10">
    <location>
        <position position="136"/>
    </location>
    <ligand>
        <name>UDP-N-acetyl-alpha-D-glucosamine</name>
        <dbReference type="ChEBI" id="CHEBI:57705"/>
    </ligand>
</feature>
<keyword evidence="9 10" id="KW-0961">Cell wall biogenesis/degradation</keyword>
<comment type="caution">
    <text evidence="13">The sequence shown here is derived from an EMBL/GenBank/DDBJ whole genome shotgun (WGS) entry which is preliminary data.</text>
</comment>
<evidence type="ECO:0000256" key="4">
    <source>
        <dbReference type="ARBA" id="ARBA00022679"/>
    </source>
</evidence>
<dbReference type="GO" id="GO:0005975">
    <property type="term" value="P:carbohydrate metabolic process"/>
    <property type="evidence" value="ECO:0007669"/>
    <property type="project" value="InterPro"/>
</dbReference>
<keyword evidence="2 10" id="KW-0132">Cell division</keyword>
<evidence type="ECO:0000256" key="3">
    <source>
        <dbReference type="ARBA" id="ARBA00022676"/>
    </source>
</evidence>
<keyword evidence="8 10" id="KW-0131">Cell cycle</keyword>
<dbReference type="EMBL" id="ABCJ01000008">
    <property type="protein sequence ID" value="EDM23219.1"/>
    <property type="molecule type" value="Genomic_DNA"/>
</dbReference>
<dbReference type="InterPro" id="IPR006009">
    <property type="entry name" value="GlcNAc_MurG"/>
</dbReference>
<dbReference type="Proteomes" id="UP000003288">
    <property type="component" value="Unassembled WGS sequence"/>
</dbReference>
<comment type="subcellular location">
    <subcellularLocation>
        <location evidence="10">Cell membrane</location>
        <topology evidence="10">Peripheral membrane protein</topology>
        <orientation evidence="10">Cytoplasmic side</orientation>
    </subcellularLocation>
</comment>
<dbReference type="PANTHER" id="PTHR21015">
    <property type="entry name" value="UDP-N-ACETYLGLUCOSAMINE--N-ACETYLMURAMYL-(PENTAPEPTIDE) PYROPHOSPHORYL-UNDECAPRENOL N-ACETYLGLUCOSAMINE TRANSFERASE 1"/>
    <property type="match status" value="1"/>
</dbReference>
<evidence type="ECO:0000256" key="1">
    <source>
        <dbReference type="ARBA" id="ARBA00022475"/>
    </source>
</evidence>